<keyword evidence="2" id="KW-1185">Reference proteome</keyword>
<evidence type="ECO:0000313" key="1">
    <source>
        <dbReference type="EMBL" id="CAG7833810.1"/>
    </source>
</evidence>
<sequence length="87" mass="9667">MHLYSKASSHARSQIYMVEIQRRLISIGFPGSHQGSIEHFTCIVKIVITANISGVLTTEVTWVSTSSIYQCSGLSSLETNAKQMFKM</sequence>
<dbReference type="AlphaFoldDB" id="A0A8J2M8F3"/>
<name>A0A8J2M8F3_9HEXA</name>
<organism evidence="1 2">
    <name type="scientific">Allacma fusca</name>
    <dbReference type="NCBI Taxonomy" id="39272"/>
    <lineage>
        <taxon>Eukaryota</taxon>
        <taxon>Metazoa</taxon>
        <taxon>Ecdysozoa</taxon>
        <taxon>Arthropoda</taxon>
        <taxon>Hexapoda</taxon>
        <taxon>Collembola</taxon>
        <taxon>Symphypleona</taxon>
        <taxon>Sminthuridae</taxon>
        <taxon>Allacma</taxon>
    </lineage>
</organism>
<accession>A0A8J2M8F3</accession>
<proteinExistence type="predicted"/>
<protein>
    <submittedName>
        <fullName evidence="1">Uncharacterized protein</fullName>
    </submittedName>
</protein>
<gene>
    <name evidence="1" type="ORF">AFUS01_LOCUS43390</name>
</gene>
<comment type="caution">
    <text evidence="1">The sequence shown here is derived from an EMBL/GenBank/DDBJ whole genome shotgun (WGS) entry which is preliminary data.</text>
</comment>
<dbReference type="Proteomes" id="UP000708208">
    <property type="component" value="Unassembled WGS sequence"/>
</dbReference>
<dbReference type="EMBL" id="CAJVCH010570033">
    <property type="protein sequence ID" value="CAG7833810.1"/>
    <property type="molecule type" value="Genomic_DNA"/>
</dbReference>
<reference evidence="1" key="1">
    <citation type="submission" date="2021-06" db="EMBL/GenBank/DDBJ databases">
        <authorList>
            <person name="Hodson N. C."/>
            <person name="Mongue J. A."/>
            <person name="Jaron S. K."/>
        </authorList>
    </citation>
    <scope>NUCLEOTIDE SEQUENCE</scope>
</reference>
<evidence type="ECO:0000313" key="2">
    <source>
        <dbReference type="Proteomes" id="UP000708208"/>
    </source>
</evidence>